<sequence>MATLLSLSVMLVDGIGQMAIIAVVFGVLQRRRAAPILRAGWLSLLFAAAGLLAMARPVEVVPGAFVDMRGVVVGLAGAFGGWPAALVSAAATAAYRVVLGGHYVGGVLSILLAMTAGLVWRYGLMRNRRVAGNRHLLLLGLMIACQSLLAVVVAPAVSPTMLLIMLTLAIASVLGSLAFGRMIQRELRLIAEERMLADEALQDPLTGLANRRGFERAFLDARALDLDAPLALLLIDVDFFKRVNDTHGHGVGDEVLVAVAARVRASLRAFDQASRHGGEEFAVLLPRSGSGCAWERAETLRRSIAERPIEVASGEPIAVTVSIGVGVCGDGESSLKGLFERADARLYAAKSNGRNRTEIQSAAEPASAASAVAPVSAPPPVPLRSLAASAR</sequence>
<organism evidence="11 12">
    <name type="scientific">Aureimonas pseudogalii</name>
    <dbReference type="NCBI Taxonomy" id="1744844"/>
    <lineage>
        <taxon>Bacteria</taxon>
        <taxon>Pseudomonadati</taxon>
        <taxon>Pseudomonadota</taxon>
        <taxon>Alphaproteobacteria</taxon>
        <taxon>Hyphomicrobiales</taxon>
        <taxon>Aurantimonadaceae</taxon>
        <taxon>Aureimonas</taxon>
    </lineage>
</organism>
<dbReference type="GO" id="GO:0000155">
    <property type="term" value="F:phosphorelay sensor kinase activity"/>
    <property type="evidence" value="ECO:0007669"/>
    <property type="project" value="InterPro"/>
</dbReference>
<feature type="compositionally biased region" description="Low complexity" evidence="8">
    <location>
        <begin position="361"/>
        <end position="375"/>
    </location>
</feature>
<keyword evidence="6 9" id="KW-0472">Membrane</keyword>
<dbReference type="SUPFAM" id="SSF55073">
    <property type="entry name" value="Nucleotide cyclase"/>
    <property type="match status" value="1"/>
</dbReference>
<name>A0A7W6EA18_9HYPH</name>
<dbReference type="GO" id="GO:0071555">
    <property type="term" value="P:cell wall organization"/>
    <property type="evidence" value="ECO:0007669"/>
    <property type="project" value="InterPro"/>
</dbReference>
<feature type="transmembrane region" description="Helical" evidence="9">
    <location>
        <begin position="136"/>
        <end position="156"/>
    </location>
</feature>
<dbReference type="CDD" id="cd01949">
    <property type="entry name" value="GGDEF"/>
    <property type="match status" value="1"/>
</dbReference>
<comment type="catalytic activity">
    <reaction evidence="7">
        <text>2 GTP = 3',3'-c-di-GMP + 2 diphosphate</text>
        <dbReference type="Rhea" id="RHEA:24898"/>
        <dbReference type="ChEBI" id="CHEBI:33019"/>
        <dbReference type="ChEBI" id="CHEBI:37565"/>
        <dbReference type="ChEBI" id="CHEBI:58805"/>
        <dbReference type="EC" id="2.7.7.65"/>
    </reaction>
</comment>
<keyword evidence="4 9" id="KW-0812">Transmembrane</keyword>
<keyword evidence="11" id="KW-0548">Nucleotidyltransferase</keyword>
<evidence type="ECO:0000256" key="6">
    <source>
        <dbReference type="ARBA" id="ARBA00023136"/>
    </source>
</evidence>
<dbReference type="PANTHER" id="PTHR45138:SF9">
    <property type="entry name" value="DIGUANYLATE CYCLASE DGCM-RELATED"/>
    <property type="match status" value="1"/>
</dbReference>
<dbReference type="Pfam" id="PF00990">
    <property type="entry name" value="GGDEF"/>
    <property type="match status" value="1"/>
</dbReference>
<dbReference type="SMART" id="SM00267">
    <property type="entry name" value="GGDEF"/>
    <property type="match status" value="1"/>
</dbReference>
<feature type="transmembrane region" description="Helical" evidence="9">
    <location>
        <begin position="70"/>
        <end position="91"/>
    </location>
</feature>
<evidence type="ECO:0000256" key="5">
    <source>
        <dbReference type="ARBA" id="ARBA00022989"/>
    </source>
</evidence>
<accession>A0A7W6EA18</accession>
<evidence type="ECO:0000256" key="1">
    <source>
        <dbReference type="ARBA" id="ARBA00004651"/>
    </source>
</evidence>
<evidence type="ECO:0000256" key="3">
    <source>
        <dbReference type="ARBA" id="ARBA00022475"/>
    </source>
</evidence>
<dbReference type="InterPro" id="IPR043128">
    <property type="entry name" value="Rev_trsase/Diguanyl_cyclase"/>
</dbReference>
<evidence type="ECO:0000313" key="12">
    <source>
        <dbReference type="Proteomes" id="UP000542776"/>
    </source>
</evidence>
<evidence type="ECO:0000256" key="2">
    <source>
        <dbReference type="ARBA" id="ARBA00012528"/>
    </source>
</evidence>
<evidence type="ECO:0000256" key="8">
    <source>
        <dbReference type="SAM" id="MobiDB-lite"/>
    </source>
</evidence>
<feature type="domain" description="GGDEF" evidence="10">
    <location>
        <begin position="228"/>
        <end position="362"/>
    </location>
</feature>
<dbReference type="GO" id="GO:0005886">
    <property type="term" value="C:plasma membrane"/>
    <property type="evidence" value="ECO:0007669"/>
    <property type="project" value="UniProtKB-SubCell"/>
</dbReference>
<dbReference type="GO" id="GO:0043709">
    <property type="term" value="P:cell adhesion involved in single-species biofilm formation"/>
    <property type="evidence" value="ECO:0007669"/>
    <property type="project" value="TreeGrafter"/>
</dbReference>
<protein>
    <recommendedName>
        <fullName evidence="2">diguanylate cyclase</fullName>
        <ecNumber evidence="2">2.7.7.65</ecNumber>
    </recommendedName>
</protein>
<feature type="transmembrane region" description="Helical" evidence="9">
    <location>
        <begin position="103"/>
        <end position="124"/>
    </location>
</feature>
<keyword evidence="3" id="KW-1003">Cell membrane</keyword>
<evidence type="ECO:0000256" key="7">
    <source>
        <dbReference type="ARBA" id="ARBA00034247"/>
    </source>
</evidence>
<dbReference type="GO" id="GO:1902201">
    <property type="term" value="P:negative regulation of bacterial-type flagellum-dependent cell motility"/>
    <property type="evidence" value="ECO:0007669"/>
    <property type="project" value="TreeGrafter"/>
</dbReference>
<comment type="subcellular location">
    <subcellularLocation>
        <location evidence="1">Cell membrane</location>
        <topology evidence="1">Multi-pass membrane protein</topology>
    </subcellularLocation>
</comment>
<dbReference type="NCBIfam" id="TIGR00254">
    <property type="entry name" value="GGDEF"/>
    <property type="match status" value="1"/>
</dbReference>
<evidence type="ECO:0000313" key="11">
    <source>
        <dbReference type="EMBL" id="MBB3997510.1"/>
    </source>
</evidence>
<dbReference type="PROSITE" id="PS50887">
    <property type="entry name" value="GGDEF"/>
    <property type="match status" value="1"/>
</dbReference>
<dbReference type="Proteomes" id="UP000542776">
    <property type="component" value="Unassembled WGS sequence"/>
</dbReference>
<reference evidence="11 12" key="1">
    <citation type="submission" date="2020-08" db="EMBL/GenBank/DDBJ databases">
        <title>Genomic Encyclopedia of Type Strains, Phase IV (KMG-IV): sequencing the most valuable type-strain genomes for metagenomic binning, comparative biology and taxonomic classification.</title>
        <authorList>
            <person name="Goeker M."/>
        </authorList>
    </citation>
    <scope>NUCLEOTIDE SEQUENCE [LARGE SCALE GENOMIC DNA]</scope>
    <source>
        <strain evidence="11 12">DSM 102238</strain>
    </source>
</reference>
<dbReference type="InterPro" id="IPR011620">
    <property type="entry name" value="Sig_transdc_His_kinase_LytS_TM"/>
</dbReference>
<feature type="transmembrane region" description="Helical" evidence="9">
    <location>
        <begin position="40"/>
        <end position="58"/>
    </location>
</feature>
<comment type="caution">
    <text evidence="11">The sequence shown here is derived from an EMBL/GenBank/DDBJ whole genome shotgun (WGS) entry which is preliminary data.</text>
</comment>
<feature type="transmembrane region" description="Helical" evidence="9">
    <location>
        <begin position="7"/>
        <end position="28"/>
    </location>
</feature>
<feature type="transmembrane region" description="Helical" evidence="9">
    <location>
        <begin position="162"/>
        <end position="180"/>
    </location>
</feature>
<keyword evidence="12" id="KW-1185">Reference proteome</keyword>
<keyword evidence="11" id="KW-0808">Transferase</keyword>
<dbReference type="GO" id="GO:0052621">
    <property type="term" value="F:diguanylate cyclase activity"/>
    <property type="evidence" value="ECO:0007669"/>
    <property type="project" value="UniProtKB-EC"/>
</dbReference>
<evidence type="ECO:0000256" key="4">
    <source>
        <dbReference type="ARBA" id="ARBA00022692"/>
    </source>
</evidence>
<dbReference type="Pfam" id="PF07694">
    <property type="entry name" value="5TM-5TMR_LYT"/>
    <property type="match status" value="1"/>
</dbReference>
<dbReference type="EMBL" id="JACIEK010000002">
    <property type="protein sequence ID" value="MBB3997510.1"/>
    <property type="molecule type" value="Genomic_DNA"/>
</dbReference>
<dbReference type="AlphaFoldDB" id="A0A7W6EA18"/>
<dbReference type="RefSeq" id="WP_183199070.1">
    <property type="nucleotide sequence ID" value="NZ_JACIEK010000002.1"/>
</dbReference>
<proteinExistence type="predicted"/>
<dbReference type="InterPro" id="IPR029787">
    <property type="entry name" value="Nucleotide_cyclase"/>
</dbReference>
<dbReference type="PANTHER" id="PTHR45138">
    <property type="entry name" value="REGULATORY COMPONENTS OF SENSORY TRANSDUCTION SYSTEM"/>
    <property type="match status" value="1"/>
</dbReference>
<gene>
    <name evidence="11" type="ORF">GGR04_001346</name>
</gene>
<feature type="region of interest" description="Disordered" evidence="8">
    <location>
        <begin position="353"/>
        <end position="391"/>
    </location>
</feature>
<evidence type="ECO:0000259" key="10">
    <source>
        <dbReference type="PROSITE" id="PS50887"/>
    </source>
</evidence>
<dbReference type="Gene3D" id="3.30.70.270">
    <property type="match status" value="1"/>
</dbReference>
<dbReference type="InterPro" id="IPR000160">
    <property type="entry name" value="GGDEF_dom"/>
</dbReference>
<keyword evidence="5 9" id="KW-1133">Transmembrane helix</keyword>
<dbReference type="EC" id="2.7.7.65" evidence="2"/>
<evidence type="ECO:0000256" key="9">
    <source>
        <dbReference type="SAM" id="Phobius"/>
    </source>
</evidence>
<dbReference type="InterPro" id="IPR050469">
    <property type="entry name" value="Diguanylate_Cyclase"/>
</dbReference>
<dbReference type="FunFam" id="3.30.70.270:FF:000001">
    <property type="entry name" value="Diguanylate cyclase domain protein"/>
    <property type="match status" value="1"/>
</dbReference>